<dbReference type="KEGG" id="lak:106175019"/>
<evidence type="ECO:0000313" key="3">
    <source>
        <dbReference type="Proteomes" id="UP000085678"/>
    </source>
</evidence>
<dbReference type="RefSeq" id="XP_023932679.1">
    <property type="nucleotide sequence ID" value="XM_024076911.1"/>
</dbReference>
<protein>
    <submittedName>
        <fullName evidence="4">Uncharacterized protein LOC106175019</fullName>
    </submittedName>
</protein>
<accession>A0A2R2MQZ6</accession>
<dbReference type="Proteomes" id="UP000085678">
    <property type="component" value="Unplaced"/>
</dbReference>
<reference evidence="4" key="1">
    <citation type="submission" date="2025-08" db="UniProtKB">
        <authorList>
            <consortium name="RefSeq"/>
        </authorList>
    </citation>
    <scope>IDENTIFICATION</scope>
    <source>
        <tissue evidence="4">Gonads</tissue>
    </source>
</reference>
<dbReference type="SUPFAM" id="SSF103473">
    <property type="entry name" value="MFS general substrate transporter"/>
    <property type="match status" value="1"/>
</dbReference>
<proteinExistence type="predicted"/>
<dbReference type="Gene3D" id="1.20.1250.20">
    <property type="entry name" value="MFS general substrate transporter like domains"/>
    <property type="match status" value="1"/>
</dbReference>
<keyword evidence="1" id="KW-0812">Transmembrane</keyword>
<dbReference type="AlphaFoldDB" id="A0A2R2MQZ6"/>
<evidence type="ECO:0000256" key="2">
    <source>
        <dbReference type="SAM" id="SignalP"/>
    </source>
</evidence>
<organism evidence="3 4">
    <name type="scientific">Lingula anatina</name>
    <name type="common">Brachiopod</name>
    <name type="synonym">Lingula unguis</name>
    <dbReference type="NCBI Taxonomy" id="7574"/>
    <lineage>
        <taxon>Eukaryota</taxon>
        <taxon>Metazoa</taxon>
        <taxon>Spiralia</taxon>
        <taxon>Lophotrochozoa</taxon>
        <taxon>Brachiopoda</taxon>
        <taxon>Linguliformea</taxon>
        <taxon>Lingulata</taxon>
        <taxon>Lingulida</taxon>
        <taxon>Linguloidea</taxon>
        <taxon>Lingulidae</taxon>
        <taxon>Lingula</taxon>
    </lineage>
</organism>
<keyword evidence="3" id="KW-1185">Reference proteome</keyword>
<keyword evidence="1" id="KW-1133">Transmembrane helix</keyword>
<gene>
    <name evidence="4" type="primary">LOC106175019</name>
</gene>
<feature type="transmembrane region" description="Helical" evidence="1">
    <location>
        <begin position="72"/>
        <end position="94"/>
    </location>
</feature>
<evidence type="ECO:0000313" key="4">
    <source>
        <dbReference type="RefSeq" id="XP_023932679.1"/>
    </source>
</evidence>
<dbReference type="InterPro" id="IPR036259">
    <property type="entry name" value="MFS_trans_sf"/>
</dbReference>
<keyword evidence="2" id="KW-0732">Signal</keyword>
<name>A0A2R2MQZ6_LINAN</name>
<sequence length="157" mass="16843">MTFSKSALLVLLALMCERAAYFTVENYVNELWVVKLSYTAGHAVIAHMMFVGASHCFGILGGAFADAFFHPLPMLGIGYILLNIGLVLLESAGSAAETNLVPSRNIAIAGLVIAALGQGCIEVVLPVLGAAQVTDKKESQAIYSLVLRMEKRRGHHR</sequence>
<feature type="signal peptide" evidence="2">
    <location>
        <begin position="1"/>
        <end position="19"/>
    </location>
</feature>
<dbReference type="GeneID" id="106175019"/>
<evidence type="ECO:0000256" key="1">
    <source>
        <dbReference type="SAM" id="Phobius"/>
    </source>
</evidence>
<feature type="transmembrane region" description="Helical" evidence="1">
    <location>
        <begin position="106"/>
        <end position="128"/>
    </location>
</feature>
<feature type="transmembrane region" description="Helical" evidence="1">
    <location>
        <begin position="43"/>
        <end position="65"/>
    </location>
</feature>
<feature type="chain" id="PRO_5015153724" evidence="2">
    <location>
        <begin position="20"/>
        <end position="157"/>
    </location>
</feature>
<dbReference type="InParanoid" id="A0A2R2MQZ6"/>
<keyword evidence="1" id="KW-0472">Membrane</keyword>